<dbReference type="PRINTS" id="PR00313">
    <property type="entry name" value="CABNDNGRPT"/>
</dbReference>
<dbReference type="InterPro" id="IPR018511">
    <property type="entry name" value="Hemolysin-typ_Ca-bd_CS"/>
</dbReference>
<dbReference type="PANTHER" id="PTHR38340">
    <property type="entry name" value="S-LAYER PROTEIN"/>
    <property type="match status" value="1"/>
</dbReference>
<dbReference type="EMBL" id="JABWQP010000002">
    <property type="protein sequence ID" value="MBC3340985.1"/>
    <property type="molecule type" value="Genomic_DNA"/>
</dbReference>
<dbReference type="Pfam" id="PF00353">
    <property type="entry name" value="HemolysinCabind"/>
    <property type="match status" value="17"/>
</dbReference>
<keyword evidence="2" id="KW-0964">Secreted</keyword>
<dbReference type="Gene3D" id="2.150.10.10">
    <property type="entry name" value="Serralysin-like metalloprotease, C-terminal"/>
    <property type="match status" value="10"/>
</dbReference>
<dbReference type="PANTHER" id="PTHR38340:SF1">
    <property type="entry name" value="S-LAYER PROTEIN"/>
    <property type="match status" value="1"/>
</dbReference>
<sequence>MAVINGTNAADTLVGTAADDQIRGYAGDDVLNGGAGNDVLMGGEGADQINGGAGIDIASYEDVTNVIPVTLNLKTGVHTGAARGDIFTDIEVFRGTNWADTFVSGSGADTFDGLQGNDTLSYATSEQAINIFSSVGAAGTGTGGDAQGDSFTNVETIVGSAFNDTFTLTGGGLTLNGGAGNDVYIINGNTNASIVEAAGGGDDEVRTTQNTAYLAVNVERLTFTGAGSFKGTGNAGDNIITGGAGDDVLIGGAGADQLIGGAGFDIASYEDVVNGVGVTLNLKTGSNTGIALGDSYSGIELYKGTNYGDTFVSGAAAETFEGLQGNDTLSYATSEQAINIFSSVGAAGTGTGGDAQGDSFTNVETIVGSAFNDTFTLTGGGLTLNGGAGNDVYIINGNTNASIVEAAGGGDDEVRTTQNTAYLAVNVERLTFTGAGSFKGTGNAGDNIITGGAGDDVLIGGAGADQLIGGAGFDIASYEDVVNGVGVTLNLKTGSNTGIALGDSYSGIELYKGTNYGDTFVSGAAAETFEGLQGADILSYSTSDQAINILSSVAGAGTGSGGDAQGDSFTNVETIVGTVFNDTFTVTGGGLVLNGGAGDDVYVFNNNANGVIIEAAGGGIDQLFTNNVDMTLAANVERLTYTGTGNFTGRGNAGDNVITGGSGNDVLIGGAGADQLIGGAGVDTVSYEDERTGAGVTLNLKTGVHTGLAQGDTFESIEAIRGSAYGDTFFAGTGADTLDGSGGLDKLDYADSSQAISLSIANGAGTGSGGDAQGDQFSNMEWIGGSVYADRFSATAGTITVSGGTGNDVYVVDGTGVINAIEVAGGGDDEIRTSQASGVLGAEIERLTYTGSGNFTGRGNAGDNVITGGAGNDVFMGGAGADQFIGGSGIDTVSYEDDVTKVGVTVDLKGGVHTGIASGDTFSGIEAFRGSANGDTFVASLAVDTLDGAGGIDRLDYSGSAQAITMSVTNGGGVGVGGDAQGDVFSNFENIIGTAQDDQFTLAAGSVTFTGGAGNDVYIVNGTGALTVIETADGGYDEVRTNQASATLSAGVERLTYTGTGIGNFTGRGNASDNVIIGGSGNDLLMGGGGADQLVGGAGSDTVSYEDDYSGVGVTLNFKTGVHTGIAAGDTFSGIETFRGSSSNDTFVASTQADVLDGAGGTADKLDYSGSAQAVVLTVANNAGSGVGGDAHGDVFSNFENIVGTALDDQFTVTAGTMTFSGGQGNDIYFATGTGSVLVTELAGEGDDEVRTNQVNYTLNGEVERLTYTGTGNFTGRGNVGDNIITGGTGNDVLFGGLGADQLIGGAGFDIASYADSGMAIVSTKTGVANAGSAAGDTYSSIEQINGSNAGDIFIGGAGADRFDGGAGVDFLSFAYETEGVTFNLSAPLLTGVGAGDVYTSIEAFLGSSYADTFTGSTGAAESFVGGGGADALFGVGRGDAAWYVNSSAAVQVNLLTGAGTGGDAEGDVLSNIDNLVGSAFSDTLTGNALANMIEGGDGNDIIDGGDGNDILYGNSFTVTGALTGQPSTANQADIIHGGNGNDYITGHVLDAGSVYYGDGGNDRITVVSAIADGGDGDDELIAIGNGYELHGGAGNDKLYLSASGDGYGGEGSDQYFVASKTMVAIFDDGVTGTDTVTLRNIQAFNDVVLKSNELGVYIFNRADFESGNLNSGVFLKDWNAGANNIEKFYTNNGESFTIPVVGQAMTESFAV</sequence>
<comment type="subcellular location">
    <subcellularLocation>
        <location evidence="1">Secreted</location>
    </subcellularLocation>
</comment>
<dbReference type="GO" id="GO:0005509">
    <property type="term" value="F:calcium ion binding"/>
    <property type="evidence" value="ECO:0007669"/>
    <property type="project" value="InterPro"/>
</dbReference>
<dbReference type="PROSITE" id="PS00330">
    <property type="entry name" value="HEMOLYSIN_CALCIUM"/>
    <property type="match status" value="8"/>
</dbReference>
<reference evidence="4" key="2">
    <citation type="submission" date="2020-07" db="EMBL/GenBank/DDBJ databases">
        <authorList>
            <person name="Lood C."/>
            <person name="Girard L."/>
        </authorList>
    </citation>
    <scope>NUCLEOTIDE SEQUENCE</scope>
    <source>
        <strain evidence="4">SWRI153</strain>
    </source>
</reference>
<dbReference type="InterPro" id="IPR011049">
    <property type="entry name" value="Serralysin-like_metalloprot_C"/>
</dbReference>
<evidence type="ECO:0000256" key="1">
    <source>
        <dbReference type="ARBA" id="ARBA00004613"/>
    </source>
</evidence>
<proteinExistence type="predicted"/>
<evidence type="ECO:0000313" key="4">
    <source>
        <dbReference type="EMBL" id="MBC3340985.1"/>
    </source>
</evidence>
<keyword evidence="3" id="KW-0106">Calcium</keyword>
<protein>
    <submittedName>
        <fullName evidence="4">Calcium-binding protein</fullName>
    </submittedName>
</protein>
<organism evidence="4">
    <name type="scientific">Pseudomonas khorasanensis</name>
    <dbReference type="NCBI Taxonomy" id="2745508"/>
    <lineage>
        <taxon>Bacteria</taxon>
        <taxon>Pseudomonadati</taxon>
        <taxon>Pseudomonadota</taxon>
        <taxon>Gammaproteobacteria</taxon>
        <taxon>Pseudomonadales</taxon>
        <taxon>Pseudomonadaceae</taxon>
        <taxon>Pseudomonas</taxon>
    </lineage>
</organism>
<comment type="caution">
    <text evidence="4">The sequence shown here is derived from an EMBL/GenBank/DDBJ whole genome shotgun (WGS) entry which is preliminary data.</text>
</comment>
<evidence type="ECO:0000256" key="3">
    <source>
        <dbReference type="ARBA" id="ARBA00022837"/>
    </source>
</evidence>
<evidence type="ECO:0000256" key="2">
    <source>
        <dbReference type="ARBA" id="ARBA00022525"/>
    </source>
</evidence>
<dbReference type="SUPFAM" id="SSF51120">
    <property type="entry name" value="beta-Roll"/>
    <property type="match status" value="9"/>
</dbReference>
<dbReference type="GO" id="GO:0005576">
    <property type="term" value="C:extracellular region"/>
    <property type="evidence" value="ECO:0007669"/>
    <property type="project" value="UniProtKB-SubCell"/>
</dbReference>
<gene>
    <name evidence="4" type="ORF">HU727_04980</name>
</gene>
<reference evidence="4" key="1">
    <citation type="journal article" date="2020" name="Microorganisms">
        <title>Reliable Identification of Environmental Pseudomonas Isolates Using the rpoD Gene.</title>
        <authorList>
            <consortium name="The Broad Institute Genome Sequencing Platform"/>
            <person name="Girard L."/>
            <person name="Lood C."/>
            <person name="Rokni-Zadeh H."/>
            <person name="van Noort V."/>
            <person name="Lavigne R."/>
            <person name="De Mot R."/>
        </authorList>
    </citation>
    <scope>NUCLEOTIDE SEQUENCE</scope>
    <source>
        <strain evidence="4">SWRI153</strain>
    </source>
</reference>
<name>A0A923F191_9PSED</name>
<dbReference type="InterPro" id="IPR050557">
    <property type="entry name" value="RTX_toxin/Mannuronan_C5-epim"/>
</dbReference>
<dbReference type="InterPro" id="IPR001343">
    <property type="entry name" value="Hemolysn_Ca-bd"/>
</dbReference>
<accession>A0A923F191</accession>